<dbReference type="PANTHER" id="PTHR31736">
    <property type="match status" value="1"/>
</dbReference>
<comment type="caution">
    <text evidence="7">The sequence shown here is derived from an EMBL/GenBank/DDBJ whole genome shotgun (WGS) entry which is preliminary data.</text>
</comment>
<dbReference type="GO" id="GO:0004650">
    <property type="term" value="F:polygalacturonase activity"/>
    <property type="evidence" value="ECO:0007669"/>
    <property type="project" value="InterPro"/>
</dbReference>
<evidence type="ECO:0000256" key="3">
    <source>
        <dbReference type="ARBA" id="ARBA00023157"/>
    </source>
</evidence>
<evidence type="ECO:0000256" key="1">
    <source>
        <dbReference type="ARBA" id="ARBA00008834"/>
    </source>
</evidence>
<evidence type="ECO:0000256" key="4">
    <source>
        <dbReference type="ARBA" id="ARBA00023180"/>
    </source>
</evidence>
<dbReference type="InterPro" id="IPR012334">
    <property type="entry name" value="Pectin_lyas_fold"/>
</dbReference>
<evidence type="ECO:0000256" key="2">
    <source>
        <dbReference type="ARBA" id="ARBA00022801"/>
    </source>
</evidence>
<keyword evidence="4" id="KW-0325">Glycoprotein</keyword>
<evidence type="ECO:0008006" key="9">
    <source>
        <dbReference type="Google" id="ProtNLM"/>
    </source>
</evidence>
<dbReference type="EMBL" id="BRYA01000491">
    <property type="protein sequence ID" value="GMI19344.1"/>
    <property type="molecule type" value="Genomic_DNA"/>
</dbReference>
<dbReference type="InterPro" id="IPR011050">
    <property type="entry name" value="Pectin_lyase_fold/virulence"/>
</dbReference>
<dbReference type="GO" id="GO:0005975">
    <property type="term" value="P:carbohydrate metabolic process"/>
    <property type="evidence" value="ECO:0007669"/>
    <property type="project" value="InterPro"/>
</dbReference>
<evidence type="ECO:0000256" key="6">
    <source>
        <dbReference type="RuleBase" id="RU361169"/>
    </source>
</evidence>
<organism evidence="7 8">
    <name type="scientific">Triparma columacea</name>
    <dbReference type="NCBI Taxonomy" id="722753"/>
    <lineage>
        <taxon>Eukaryota</taxon>
        <taxon>Sar</taxon>
        <taxon>Stramenopiles</taxon>
        <taxon>Ochrophyta</taxon>
        <taxon>Bolidophyceae</taxon>
        <taxon>Parmales</taxon>
        <taxon>Triparmaceae</taxon>
        <taxon>Triparma</taxon>
    </lineage>
</organism>
<dbReference type="Pfam" id="PF00295">
    <property type="entry name" value="Glyco_hydro_28"/>
    <property type="match status" value="1"/>
</dbReference>
<evidence type="ECO:0000313" key="7">
    <source>
        <dbReference type="EMBL" id="GMI19344.1"/>
    </source>
</evidence>
<evidence type="ECO:0000313" key="8">
    <source>
        <dbReference type="Proteomes" id="UP001165065"/>
    </source>
</evidence>
<proteinExistence type="inferred from homology"/>
<dbReference type="SUPFAM" id="SSF51126">
    <property type="entry name" value="Pectin lyase-like"/>
    <property type="match status" value="1"/>
</dbReference>
<dbReference type="GO" id="GO:0046576">
    <property type="term" value="F:rhamnogalacturonan alpha-L-rhamnopyranosyl-(1-&gt;4)-alpha-D-galactopyranosyluronide lyase activity"/>
    <property type="evidence" value="ECO:0007669"/>
    <property type="project" value="UniProtKB-ARBA"/>
</dbReference>
<keyword evidence="5 6" id="KW-0326">Glycosidase</keyword>
<reference evidence="8" key="1">
    <citation type="journal article" date="2023" name="Commun. Biol.">
        <title>Genome analysis of Parmales, the sister group of diatoms, reveals the evolutionary specialization of diatoms from phago-mixotrophs to photoautotrophs.</title>
        <authorList>
            <person name="Ban H."/>
            <person name="Sato S."/>
            <person name="Yoshikawa S."/>
            <person name="Yamada K."/>
            <person name="Nakamura Y."/>
            <person name="Ichinomiya M."/>
            <person name="Sato N."/>
            <person name="Blanc-Mathieu R."/>
            <person name="Endo H."/>
            <person name="Kuwata A."/>
            <person name="Ogata H."/>
        </authorList>
    </citation>
    <scope>NUCLEOTIDE SEQUENCE [LARGE SCALE GENOMIC DNA]</scope>
</reference>
<gene>
    <name evidence="7" type="ORF">TrCOL_g7623</name>
</gene>
<evidence type="ECO:0000256" key="5">
    <source>
        <dbReference type="ARBA" id="ARBA00023295"/>
    </source>
</evidence>
<keyword evidence="8" id="KW-1185">Reference proteome</keyword>
<dbReference type="Gene3D" id="2.160.20.10">
    <property type="entry name" value="Single-stranded right-handed beta-helix, Pectin lyase-like"/>
    <property type="match status" value="1"/>
</dbReference>
<comment type="similarity">
    <text evidence="1 6">Belongs to the glycosyl hydrolase 28 family.</text>
</comment>
<name>A0A9W7FVS9_9STRA</name>
<dbReference type="SMART" id="SM00710">
    <property type="entry name" value="PbH1"/>
    <property type="match status" value="4"/>
</dbReference>
<dbReference type="InterPro" id="IPR006626">
    <property type="entry name" value="PbH1"/>
</dbReference>
<sequence length="468" mass="52167">MGQNPEQKGRIGKTSHAHQNKVGSSKMYIRNICAFITAVGLHTATAHLIEDFGAVRDDSTLQTALLNSDAIKQAFEAASNVNNEDFVVEIPADSTYHIYSSDIQDVHDVTFQIDGNLIVHDTIEDWPEENGLFVFNFEDSTGLTLTGSGTVDGQGYKWWWATLLNTRAHNYRPNLFEFANVEDCVISGFTTKNSPRFNFHLTDMLNLEVFDLTILTDLKKQEEMLRDHGKWHLDLNIPMFPFNTDGIDPAGKNIYIHDVYIENWDDAVAVKPSNTKYNRVCTENVLIENVKVKYGVGISMGSVSANQYHNCINNVTVKNVEFEDPMKAVYIKTNSGGEEGTDSAIVSNIHYENLTIKNPVWYAIYIGPQQMKEPDGAGNGCMLYPIGGDDACPVNPLVPIYNVTLKDIAISGGVTPPVVKCNETAPCTGFEFDNVQYTSWATRAEGWICENAFGTEKHLQPKPCLEQE</sequence>
<dbReference type="InterPro" id="IPR000743">
    <property type="entry name" value="Glyco_hydro_28"/>
</dbReference>
<keyword evidence="2 6" id="KW-0378">Hydrolase</keyword>
<protein>
    <recommendedName>
        <fullName evidence="9">Glycoside hydrolase family 28 protein</fullName>
    </recommendedName>
</protein>
<accession>A0A9W7FVS9</accession>
<dbReference type="PANTHER" id="PTHR31736:SF19">
    <property type="entry name" value="PECTIN LYASE SUPERFAMILY PROTEIN-RELATED"/>
    <property type="match status" value="1"/>
</dbReference>
<dbReference type="Proteomes" id="UP001165065">
    <property type="component" value="Unassembled WGS sequence"/>
</dbReference>
<dbReference type="AlphaFoldDB" id="A0A9W7FVS9"/>
<dbReference type="OrthoDB" id="187139at2759"/>
<keyword evidence="3" id="KW-1015">Disulfide bond</keyword>